<protein>
    <submittedName>
        <fullName evidence="11">Uncharacterized LOC107087711</fullName>
    </submittedName>
</protein>
<dbReference type="GeneTree" id="ENSGT01030000234530"/>
<keyword evidence="3 9" id="KW-0732">Signal</keyword>
<reference evidence="11" key="1">
    <citation type="submission" date="2025-08" db="UniProtKB">
        <authorList>
            <consortium name="Ensembl"/>
        </authorList>
    </citation>
    <scope>IDENTIFICATION</scope>
</reference>
<dbReference type="SUPFAM" id="SSF48726">
    <property type="entry name" value="Immunoglobulin"/>
    <property type="match status" value="2"/>
</dbReference>
<dbReference type="PANTHER" id="PTHR19433">
    <property type="entry name" value="T-CELL RECEPTOR ALPHA CHAIN V REGION-RELATED"/>
    <property type="match status" value="1"/>
</dbReference>
<evidence type="ECO:0000256" key="9">
    <source>
        <dbReference type="SAM" id="SignalP"/>
    </source>
</evidence>
<keyword evidence="5 8" id="KW-0472">Membrane</keyword>
<keyword evidence="2" id="KW-1003">Cell membrane</keyword>
<dbReference type="InterPro" id="IPR052051">
    <property type="entry name" value="TCR_complex_component"/>
</dbReference>
<evidence type="ECO:0000256" key="2">
    <source>
        <dbReference type="ARBA" id="ARBA00022475"/>
    </source>
</evidence>
<dbReference type="GO" id="GO:0002376">
    <property type="term" value="P:immune system process"/>
    <property type="evidence" value="ECO:0007669"/>
    <property type="project" value="UniProtKB-KW"/>
</dbReference>
<sequence>MIHIWIVLIFLHQGYSVISVIKGELGEPVNLTCLFYDSDYSSTRVMWYKQSLGDSLKLITKQLKATLNPGLEQGFPSSRFALSLTQNKSTLTILKTIKEDEAVYHCAVMTWRTDEWTGTYLSLRDSNTRAINHTIVQQPDISDPVHPGDSVTLQCSVFSRYQMGTCPGDQTVLWFGVKKDTFLESIIYTDTNTPYKCDRQPDISSHSKRCVYHFSKKVSFSDSGMYYCALALCGEIIFGNGTQIQSTVEDSQGSRWKDYERPLMFTLLAICVFAFVMTTFWTKGDFYTANNSLHGNSKKHNLQEEEDRRIYSTAVFTVIKNISGRDAEAAKREKIYVSLKPIGEK</sequence>
<dbReference type="PROSITE" id="PS50835">
    <property type="entry name" value="IG_LIKE"/>
    <property type="match status" value="2"/>
</dbReference>
<dbReference type="SMART" id="SM00406">
    <property type="entry name" value="IGv"/>
    <property type="match status" value="1"/>
</dbReference>
<dbReference type="Gene3D" id="2.60.40.10">
    <property type="entry name" value="Immunoglobulins"/>
    <property type="match status" value="2"/>
</dbReference>
<dbReference type="AlphaFoldDB" id="A0A3Q2CKC5"/>
<evidence type="ECO:0000256" key="6">
    <source>
        <dbReference type="ARBA" id="ARBA00023157"/>
    </source>
</evidence>
<dbReference type="Proteomes" id="UP000265020">
    <property type="component" value="Unassembled WGS sequence"/>
</dbReference>
<dbReference type="InterPro" id="IPR003599">
    <property type="entry name" value="Ig_sub"/>
</dbReference>
<dbReference type="CDD" id="cd00099">
    <property type="entry name" value="IgV"/>
    <property type="match status" value="2"/>
</dbReference>
<evidence type="ECO:0000256" key="5">
    <source>
        <dbReference type="ARBA" id="ARBA00023136"/>
    </source>
</evidence>
<dbReference type="SMART" id="SM00409">
    <property type="entry name" value="IG"/>
    <property type="match status" value="2"/>
</dbReference>
<dbReference type="InterPro" id="IPR013783">
    <property type="entry name" value="Ig-like_fold"/>
</dbReference>
<dbReference type="PANTHER" id="PTHR19433:SF111">
    <property type="entry name" value="T CELL RECEPTOR ALPHA VARIABLE 4"/>
    <property type="match status" value="1"/>
</dbReference>
<organism evidence="11 12">
    <name type="scientific">Cyprinodon variegatus</name>
    <name type="common">Sheepshead minnow</name>
    <dbReference type="NCBI Taxonomy" id="28743"/>
    <lineage>
        <taxon>Eukaryota</taxon>
        <taxon>Metazoa</taxon>
        <taxon>Chordata</taxon>
        <taxon>Craniata</taxon>
        <taxon>Vertebrata</taxon>
        <taxon>Euteleostomi</taxon>
        <taxon>Actinopterygii</taxon>
        <taxon>Neopterygii</taxon>
        <taxon>Teleostei</taxon>
        <taxon>Neoteleostei</taxon>
        <taxon>Acanthomorphata</taxon>
        <taxon>Ovalentaria</taxon>
        <taxon>Atherinomorphae</taxon>
        <taxon>Cyprinodontiformes</taxon>
        <taxon>Cyprinodontidae</taxon>
        <taxon>Cyprinodon</taxon>
    </lineage>
</organism>
<dbReference type="RefSeq" id="XP_015234924.1">
    <property type="nucleotide sequence ID" value="XM_015379438.1"/>
</dbReference>
<dbReference type="KEGG" id="cvg:107087711"/>
<dbReference type="GO" id="GO:0009617">
    <property type="term" value="P:response to bacterium"/>
    <property type="evidence" value="ECO:0007669"/>
    <property type="project" value="TreeGrafter"/>
</dbReference>
<feature type="domain" description="Ig-like" evidence="10">
    <location>
        <begin position="26"/>
        <end position="108"/>
    </location>
</feature>
<keyword evidence="7" id="KW-0325">Glycoprotein</keyword>
<dbReference type="InterPro" id="IPR013106">
    <property type="entry name" value="Ig_V-set"/>
</dbReference>
<evidence type="ECO:0000256" key="8">
    <source>
        <dbReference type="SAM" id="Phobius"/>
    </source>
</evidence>
<evidence type="ECO:0000256" key="1">
    <source>
        <dbReference type="ARBA" id="ARBA00004236"/>
    </source>
</evidence>
<reference evidence="11" key="2">
    <citation type="submission" date="2025-09" db="UniProtKB">
        <authorList>
            <consortium name="Ensembl"/>
        </authorList>
    </citation>
    <scope>IDENTIFICATION</scope>
</reference>
<dbReference type="OrthoDB" id="8947657at2759"/>
<feature type="chain" id="PRO_5018755182" evidence="9">
    <location>
        <begin position="17"/>
        <end position="345"/>
    </location>
</feature>
<evidence type="ECO:0000313" key="12">
    <source>
        <dbReference type="Proteomes" id="UP000265020"/>
    </source>
</evidence>
<accession>A0A3Q2CKC5</accession>
<keyword evidence="12" id="KW-1185">Reference proteome</keyword>
<dbReference type="Pfam" id="PF07686">
    <property type="entry name" value="V-set"/>
    <property type="match status" value="1"/>
</dbReference>
<feature type="transmembrane region" description="Helical" evidence="8">
    <location>
        <begin position="263"/>
        <end position="282"/>
    </location>
</feature>
<evidence type="ECO:0000256" key="3">
    <source>
        <dbReference type="ARBA" id="ARBA00022729"/>
    </source>
</evidence>
<dbReference type="GeneID" id="107087711"/>
<dbReference type="InterPro" id="IPR036179">
    <property type="entry name" value="Ig-like_dom_sf"/>
</dbReference>
<keyword evidence="8" id="KW-1133">Transmembrane helix</keyword>
<keyword evidence="6" id="KW-1015">Disulfide bond</keyword>
<dbReference type="GO" id="GO:0005886">
    <property type="term" value="C:plasma membrane"/>
    <property type="evidence" value="ECO:0007669"/>
    <property type="project" value="UniProtKB-SubCell"/>
</dbReference>
<keyword evidence="8" id="KW-0812">Transmembrane</keyword>
<dbReference type="Ensembl" id="ENSCVAT00000006231.1">
    <property type="protein sequence ID" value="ENSCVAP00000005709.1"/>
    <property type="gene ID" value="ENSCVAG00000007139.1"/>
</dbReference>
<keyword evidence="4" id="KW-0391">Immunity</keyword>
<evidence type="ECO:0000259" key="10">
    <source>
        <dbReference type="PROSITE" id="PS50835"/>
    </source>
</evidence>
<feature type="signal peptide" evidence="9">
    <location>
        <begin position="1"/>
        <end position="16"/>
    </location>
</feature>
<feature type="domain" description="Ig-like" evidence="10">
    <location>
        <begin position="133"/>
        <end position="249"/>
    </location>
</feature>
<evidence type="ECO:0000256" key="4">
    <source>
        <dbReference type="ARBA" id="ARBA00022859"/>
    </source>
</evidence>
<evidence type="ECO:0000256" key="7">
    <source>
        <dbReference type="ARBA" id="ARBA00023180"/>
    </source>
</evidence>
<proteinExistence type="predicted"/>
<dbReference type="STRING" id="28743.ENSCVAP00000005709"/>
<comment type="subcellular location">
    <subcellularLocation>
        <location evidence="1">Cell membrane</location>
    </subcellularLocation>
</comment>
<name>A0A3Q2CKC5_CYPVA</name>
<dbReference type="InterPro" id="IPR007110">
    <property type="entry name" value="Ig-like_dom"/>
</dbReference>
<evidence type="ECO:0000313" key="11">
    <source>
        <dbReference type="Ensembl" id="ENSCVAP00000005709.1"/>
    </source>
</evidence>